<feature type="region of interest" description="Disordered" evidence="7">
    <location>
        <begin position="393"/>
        <end position="458"/>
    </location>
</feature>
<dbReference type="InterPro" id="IPR008942">
    <property type="entry name" value="ENTH_VHS"/>
</dbReference>
<sequence length="621" mass="68930">MTGYDKIVKGATKIKAAAPKTKYLDPLVRSTSDKTAFREVISYLDKRLGDSAWTIVYKSLIVIHTMIKEGEKDVVLKYLGNHPDFLEVSQMKKMHDTNSLVPYAKYLTTRGKEFQNVKLDYIRDYQISELNRQDSRLKSLTVEKGLLREVESVLKQIKVLVSTRFTESNITNDITLTSFRLTITDLLILFNVLNVGVINILEHFFEMSRYDAERALEIYREYCLLTGRVVEYLKIAKHMEYATKVNIPTLKHAPVSLVEHLEDYLQNGGPEGDKGGAKNVQSNAASASDELSKQQQQYQQQLKQQQQQLPQLQPIAVQPTTNPFFQQVQQAATAAVPMPIQPQLTNNPFLQQQVIPLQLAPQQPQLQAYPTGQFSSVQASAALTPAFTGAGFGGYTPQQQQQQKPVLQHTATSVGFGNAPSLQSPSTFAGSSSAASATQPQPLRSSQTGNNPFSSTFNESTTHTLTAIQEQPTNNPFSVQNNTPSTTSNPQKLLQQQTNPFALSSSANPNAATVQRQPTMGGYENLQTTPVFPSTIQEQRTGAYVQGAMNGLGNQVQAQQLQQQFTAQQQQFTQNPYLQQQQQQVGISNGYIQQPQYQANPYGNGHVSNNNNGFYDGPSLI</sequence>
<feature type="compositionally biased region" description="Polar residues" evidence="7">
    <location>
        <begin position="443"/>
        <end position="458"/>
    </location>
</feature>
<evidence type="ECO:0000256" key="2">
    <source>
        <dbReference type="ARBA" id="ARBA00004496"/>
    </source>
</evidence>
<dbReference type="CDD" id="cd16988">
    <property type="entry name" value="ANTH_N_YAP180"/>
    <property type="match status" value="1"/>
</dbReference>
<dbReference type="GO" id="GO:0030136">
    <property type="term" value="C:clathrin-coated vesicle"/>
    <property type="evidence" value="ECO:0007669"/>
    <property type="project" value="InterPro"/>
</dbReference>
<accession>A0A9P8QAY3</accession>
<dbReference type="InterPro" id="IPR014712">
    <property type="entry name" value="ANTH_dom_sf"/>
</dbReference>
<gene>
    <name evidence="9" type="ORF">WICPIJ_001347</name>
</gene>
<comment type="subcellular location">
    <subcellularLocation>
        <location evidence="1">Bud neck</location>
    </subcellularLocation>
    <subcellularLocation>
        <location evidence="2">Cytoplasm</location>
    </subcellularLocation>
</comment>
<dbReference type="GO" id="GO:0000149">
    <property type="term" value="F:SNARE binding"/>
    <property type="evidence" value="ECO:0007669"/>
    <property type="project" value="TreeGrafter"/>
</dbReference>
<evidence type="ECO:0000256" key="5">
    <source>
        <dbReference type="ARBA" id="ARBA00061059"/>
    </source>
</evidence>
<evidence type="ECO:0000313" key="10">
    <source>
        <dbReference type="Proteomes" id="UP000774326"/>
    </source>
</evidence>
<dbReference type="SUPFAM" id="SSF48464">
    <property type="entry name" value="ENTH/VHS domain"/>
    <property type="match status" value="1"/>
</dbReference>
<protein>
    <recommendedName>
        <fullName evidence="8">ENTH domain-containing protein</fullName>
    </recommendedName>
</protein>
<name>A0A9P8QAY3_WICPI</name>
<evidence type="ECO:0000259" key="8">
    <source>
        <dbReference type="PROSITE" id="PS50942"/>
    </source>
</evidence>
<dbReference type="SUPFAM" id="SSF89009">
    <property type="entry name" value="GAT-like domain"/>
    <property type="match status" value="1"/>
</dbReference>
<dbReference type="Gene3D" id="1.25.40.90">
    <property type="match status" value="1"/>
</dbReference>
<comment type="caution">
    <text evidence="9">The sequence shown here is derived from an EMBL/GenBank/DDBJ whole genome shotgun (WGS) entry which is preliminary data.</text>
</comment>
<dbReference type="InterPro" id="IPR011417">
    <property type="entry name" value="ANTH_dom"/>
</dbReference>
<dbReference type="PANTHER" id="PTHR22951:SF5">
    <property type="entry name" value="PHOSPHATIDYLINOSITOL-BINDING CLATHRIN ASSEMBLY PROTEIN LAP"/>
    <property type="match status" value="1"/>
</dbReference>
<dbReference type="GO" id="GO:0048268">
    <property type="term" value="P:clathrin coat assembly"/>
    <property type="evidence" value="ECO:0007669"/>
    <property type="project" value="InterPro"/>
</dbReference>
<dbReference type="EMBL" id="JAEUBG010000674">
    <property type="protein sequence ID" value="KAH3687677.1"/>
    <property type="molecule type" value="Genomic_DNA"/>
</dbReference>
<proteinExistence type="inferred from homology"/>
<dbReference type="GO" id="GO:0005546">
    <property type="term" value="F:phosphatidylinositol-4,5-bisphosphate binding"/>
    <property type="evidence" value="ECO:0007669"/>
    <property type="project" value="TreeGrafter"/>
</dbReference>
<comment type="similarity">
    <text evidence="5">Belongs to the AP180 family.</text>
</comment>
<dbReference type="PANTHER" id="PTHR22951">
    <property type="entry name" value="CLATHRIN ASSEMBLY PROTEIN"/>
    <property type="match status" value="1"/>
</dbReference>
<keyword evidence="3" id="KW-0963">Cytoplasm</keyword>
<evidence type="ECO:0000313" key="9">
    <source>
        <dbReference type="EMBL" id="KAH3687677.1"/>
    </source>
</evidence>
<dbReference type="Pfam" id="PF07651">
    <property type="entry name" value="ANTH"/>
    <property type="match status" value="1"/>
</dbReference>
<evidence type="ECO:0000256" key="7">
    <source>
        <dbReference type="SAM" id="MobiDB-lite"/>
    </source>
</evidence>
<dbReference type="GO" id="GO:0005905">
    <property type="term" value="C:clathrin-coated pit"/>
    <property type="evidence" value="ECO:0007669"/>
    <property type="project" value="TreeGrafter"/>
</dbReference>
<comment type="subunit">
    <text evidence="6">Interacts with PAN1 and the clathrin heavy and light chains CHC1 and CLC1.</text>
</comment>
<dbReference type="GO" id="GO:0072583">
    <property type="term" value="P:clathrin-dependent endocytosis"/>
    <property type="evidence" value="ECO:0007669"/>
    <property type="project" value="InterPro"/>
</dbReference>
<feature type="region of interest" description="Disordered" evidence="7">
    <location>
        <begin position="472"/>
        <end position="492"/>
    </location>
</feature>
<dbReference type="GO" id="GO:0006900">
    <property type="term" value="P:vesicle budding from membrane"/>
    <property type="evidence" value="ECO:0007669"/>
    <property type="project" value="TreeGrafter"/>
</dbReference>
<dbReference type="FunFam" id="1.20.58.150:FF:000004">
    <property type="entry name" value="ENTH domain protein"/>
    <property type="match status" value="1"/>
</dbReference>
<dbReference type="GO" id="GO:0005545">
    <property type="term" value="F:1-phosphatidylinositol binding"/>
    <property type="evidence" value="ECO:0007669"/>
    <property type="project" value="InterPro"/>
</dbReference>
<dbReference type="AlphaFoldDB" id="A0A9P8QAY3"/>
<dbReference type="OrthoDB" id="44015at2759"/>
<dbReference type="InterPro" id="IPR045192">
    <property type="entry name" value="AP180-like"/>
</dbReference>
<evidence type="ECO:0000256" key="3">
    <source>
        <dbReference type="ARBA" id="ARBA00022490"/>
    </source>
</evidence>
<keyword evidence="10" id="KW-1185">Reference proteome</keyword>
<dbReference type="Gene3D" id="1.20.58.150">
    <property type="entry name" value="ANTH domain"/>
    <property type="match status" value="1"/>
</dbReference>
<feature type="domain" description="ENTH" evidence="8">
    <location>
        <begin position="1"/>
        <end position="132"/>
    </location>
</feature>
<dbReference type="Proteomes" id="UP000774326">
    <property type="component" value="Unassembled WGS sequence"/>
</dbReference>
<feature type="region of interest" description="Disordered" evidence="7">
    <location>
        <begin position="266"/>
        <end position="292"/>
    </location>
</feature>
<feature type="compositionally biased region" description="Low complexity" evidence="7">
    <location>
        <begin position="423"/>
        <end position="442"/>
    </location>
</feature>
<evidence type="ECO:0000256" key="6">
    <source>
        <dbReference type="ARBA" id="ARBA00061916"/>
    </source>
</evidence>
<reference evidence="9" key="2">
    <citation type="submission" date="2021-01" db="EMBL/GenBank/DDBJ databases">
        <authorList>
            <person name="Schikora-Tamarit M.A."/>
        </authorList>
    </citation>
    <scope>NUCLEOTIDE SEQUENCE</scope>
    <source>
        <strain evidence="9">CBS2887</strain>
    </source>
</reference>
<evidence type="ECO:0000256" key="1">
    <source>
        <dbReference type="ARBA" id="ARBA00004266"/>
    </source>
</evidence>
<organism evidence="9 10">
    <name type="scientific">Wickerhamomyces pijperi</name>
    <name type="common">Yeast</name>
    <name type="synonym">Pichia pijperi</name>
    <dbReference type="NCBI Taxonomy" id="599730"/>
    <lineage>
        <taxon>Eukaryota</taxon>
        <taxon>Fungi</taxon>
        <taxon>Dikarya</taxon>
        <taxon>Ascomycota</taxon>
        <taxon>Saccharomycotina</taxon>
        <taxon>Saccharomycetes</taxon>
        <taxon>Phaffomycetales</taxon>
        <taxon>Wickerhamomycetaceae</taxon>
        <taxon>Wickerhamomyces</taxon>
    </lineage>
</organism>
<reference evidence="9" key="1">
    <citation type="journal article" date="2021" name="Open Biol.">
        <title>Shared evolutionary footprints suggest mitochondrial oxidative damage underlies multiple complex I losses in fungi.</title>
        <authorList>
            <person name="Schikora-Tamarit M.A."/>
            <person name="Marcet-Houben M."/>
            <person name="Nosek J."/>
            <person name="Gabaldon T."/>
        </authorList>
    </citation>
    <scope>NUCLEOTIDE SEQUENCE</scope>
    <source>
        <strain evidence="9">CBS2887</strain>
    </source>
</reference>
<evidence type="ECO:0000256" key="4">
    <source>
        <dbReference type="ARBA" id="ARBA00058079"/>
    </source>
</evidence>
<dbReference type="GO" id="GO:0005935">
    <property type="term" value="C:cellular bud neck"/>
    <property type="evidence" value="ECO:0007669"/>
    <property type="project" value="UniProtKB-SubCell"/>
</dbReference>
<comment type="function">
    <text evidence="4">Involved in endocytosis and clathrin cage assembly.</text>
</comment>
<dbReference type="PROSITE" id="PS50942">
    <property type="entry name" value="ENTH"/>
    <property type="match status" value="1"/>
</dbReference>
<dbReference type="SMART" id="SM00273">
    <property type="entry name" value="ENTH"/>
    <property type="match status" value="1"/>
</dbReference>
<dbReference type="InterPro" id="IPR013809">
    <property type="entry name" value="ENTH"/>
</dbReference>
<dbReference type="GO" id="GO:0032050">
    <property type="term" value="F:clathrin heavy chain binding"/>
    <property type="evidence" value="ECO:0007669"/>
    <property type="project" value="TreeGrafter"/>
</dbReference>